<sequence length="154" mass="16985">MAGILQRSSGGWEWRLRAAESGVDGIGEERRQRDLGFSGRLDALGLGYVFASLDNRPQAVFSLWLAIKGRLPTKDRLIQHGLNMDANCVFYTETESLDHYYLNAVELGIFGRTSSCGLVLTGPPPTGIMIRLGLSMKKGKKVGEGVFLKLRLQK</sequence>
<protein>
    <recommendedName>
        <fullName evidence="1">Reverse transcriptase zinc-binding domain-containing protein</fullName>
    </recommendedName>
</protein>
<reference evidence="2 3" key="1">
    <citation type="submission" date="2023-01" db="EMBL/GenBank/DDBJ databases">
        <authorList>
            <person name="Kreplak J."/>
        </authorList>
    </citation>
    <scope>NUCLEOTIDE SEQUENCE [LARGE SCALE GENOMIC DNA]</scope>
</reference>
<name>A0AAV1A1M1_VICFA</name>
<gene>
    <name evidence="2" type="ORF">VFH_III028760</name>
</gene>
<dbReference type="Proteomes" id="UP001157006">
    <property type="component" value="Chromosome 3"/>
</dbReference>
<dbReference type="Pfam" id="PF13966">
    <property type="entry name" value="zf-RVT"/>
    <property type="match status" value="1"/>
</dbReference>
<proteinExistence type="predicted"/>
<evidence type="ECO:0000313" key="2">
    <source>
        <dbReference type="EMBL" id="CAI8602192.1"/>
    </source>
</evidence>
<evidence type="ECO:0000259" key="1">
    <source>
        <dbReference type="Pfam" id="PF13966"/>
    </source>
</evidence>
<keyword evidence="3" id="KW-1185">Reference proteome</keyword>
<dbReference type="AlphaFoldDB" id="A0AAV1A1M1"/>
<feature type="domain" description="Reverse transcriptase zinc-binding" evidence="1">
    <location>
        <begin position="56"/>
        <end position="103"/>
    </location>
</feature>
<dbReference type="EMBL" id="OX451738">
    <property type="protein sequence ID" value="CAI8602192.1"/>
    <property type="molecule type" value="Genomic_DNA"/>
</dbReference>
<evidence type="ECO:0000313" key="3">
    <source>
        <dbReference type="Proteomes" id="UP001157006"/>
    </source>
</evidence>
<dbReference type="InterPro" id="IPR026960">
    <property type="entry name" value="RVT-Znf"/>
</dbReference>
<accession>A0AAV1A1M1</accession>
<organism evidence="2 3">
    <name type="scientific">Vicia faba</name>
    <name type="common">Broad bean</name>
    <name type="synonym">Faba vulgaris</name>
    <dbReference type="NCBI Taxonomy" id="3906"/>
    <lineage>
        <taxon>Eukaryota</taxon>
        <taxon>Viridiplantae</taxon>
        <taxon>Streptophyta</taxon>
        <taxon>Embryophyta</taxon>
        <taxon>Tracheophyta</taxon>
        <taxon>Spermatophyta</taxon>
        <taxon>Magnoliopsida</taxon>
        <taxon>eudicotyledons</taxon>
        <taxon>Gunneridae</taxon>
        <taxon>Pentapetalae</taxon>
        <taxon>rosids</taxon>
        <taxon>fabids</taxon>
        <taxon>Fabales</taxon>
        <taxon>Fabaceae</taxon>
        <taxon>Papilionoideae</taxon>
        <taxon>50 kb inversion clade</taxon>
        <taxon>NPAAA clade</taxon>
        <taxon>Hologalegina</taxon>
        <taxon>IRL clade</taxon>
        <taxon>Fabeae</taxon>
        <taxon>Vicia</taxon>
    </lineage>
</organism>